<dbReference type="InterPro" id="IPR015797">
    <property type="entry name" value="NUDIX_hydrolase-like_dom_sf"/>
</dbReference>
<dbReference type="PROSITE" id="PS51462">
    <property type="entry name" value="NUDIX"/>
    <property type="match status" value="1"/>
</dbReference>
<dbReference type="EMBL" id="NGJU01000028">
    <property type="protein sequence ID" value="RST91577.1"/>
    <property type="molecule type" value="Genomic_DNA"/>
</dbReference>
<keyword evidence="5" id="KW-1185">Reference proteome</keyword>
<accession>A0A429ZD00</accession>
<evidence type="ECO:0000256" key="1">
    <source>
        <dbReference type="ARBA" id="ARBA00001946"/>
    </source>
</evidence>
<dbReference type="GO" id="GO:0016787">
    <property type="term" value="F:hydrolase activity"/>
    <property type="evidence" value="ECO:0007669"/>
    <property type="project" value="UniProtKB-KW"/>
</dbReference>
<dbReference type="Proteomes" id="UP000287239">
    <property type="component" value="Unassembled WGS sequence"/>
</dbReference>
<dbReference type="RefSeq" id="WP_244922609.1">
    <property type="nucleotide sequence ID" value="NZ_NGJU01000028.1"/>
</dbReference>
<dbReference type="GeneID" id="98569462"/>
<dbReference type="GO" id="GO:0006753">
    <property type="term" value="P:nucleoside phosphate metabolic process"/>
    <property type="evidence" value="ECO:0007669"/>
    <property type="project" value="TreeGrafter"/>
</dbReference>
<dbReference type="Gene3D" id="3.90.79.10">
    <property type="entry name" value="Nucleoside Triphosphate Pyrophosphohydrolase"/>
    <property type="match status" value="1"/>
</dbReference>
<dbReference type="FunFam" id="3.90.79.10:FF:000024">
    <property type="entry name" value="ADP-ribose pyrophosphatase"/>
    <property type="match status" value="1"/>
</dbReference>
<comment type="cofactor">
    <cofactor evidence="1">
        <name>Mg(2+)</name>
        <dbReference type="ChEBI" id="CHEBI:18420"/>
    </cofactor>
</comment>
<reference evidence="4 5" key="1">
    <citation type="submission" date="2017-05" db="EMBL/GenBank/DDBJ databases">
        <title>Vagococcus spp. assemblies.</title>
        <authorList>
            <person name="Gulvik C.A."/>
        </authorList>
    </citation>
    <scope>NUCLEOTIDE SEQUENCE [LARGE SCALE GENOMIC DNA]</scope>
    <source>
        <strain evidence="4 5">NCFB 2777</strain>
    </source>
</reference>
<dbReference type="GO" id="GO:0005829">
    <property type="term" value="C:cytosol"/>
    <property type="evidence" value="ECO:0007669"/>
    <property type="project" value="TreeGrafter"/>
</dbReference>
<dbReference type="AlphaFoldDB" id="A0A429ZD00"/>
<evidence type="ECO:0000313" key="4">
    <source>
        <dbReference type="EMBL" id="RST91577.1"/>
    </source>
</evidence>
<evidence type="ECO:0000313" key="5">
    <source>
        <dbReference type="Proteomes" id="UP000287239"/>
    </source>
</evidence>
<dbReference type="PANTHER" id="PTHR11839:SF18">
    <property type="entry name" value="NUDIX HYDROLASE DOMAIN-CONTAINING PROTEIN"/>
    <property type="match status" value="1"/>
</dbReference>
<dbReference type="GO" id="GO:0019693">
    <property type="term" value="P:ribose phosphate metabolic process"/>
    <property type="evidence" value="ECO:0007669"/>
    <property type="project" value="TreeGrafter"/>
</dbReference>
<dbReference type="SUPFAM" id="SSF55811">
    <property type="entry name" value="Nudix"/>
    <property type="match status" value="1"/>
</dbReference>
<name>A0A429ZD00_9ENTE</name>
<protein>
    <submittedName>
        <fullName evidence="4">ADP-ribose pyrophosphatase</fullName>
    </submittedName>
</protein>
<dbReference type="Pfam" id="PF00293">
    <property type="entry name" value="NUDIX"/>
    <property type="match status" value="1"/>
</dbReference>
<evidence type="ECO:0000256" key="2">
    <source>
        <dbReference type="ARBA" id="ARBA00022801"/>
    </source>
</evidence>
<evidence type="ECO:0000259" key="3">
    <source>
        <dbReference type="PROSITE" id="PS51462"/>
    </source>
</evidence>
<dbReference type="PANTHER" id="PTHR11839">
    <property type="entry name" value="UDP/ADP-SUGAR PYROPHOSPHATASE"/>
    <property type="match status" value="1"/>
</dbReference>
<sequence length="182" mass="20812">MKDQDFIETTISRQELFKGKIIDLVVDQVRLPSGESSTRELIFHSGAVALLALTNEEEIILVKQYRKPLEQVMLEIPAGKIDETDSHHRETAKRELEEETGYQAENLDFLMSFATSPGFANEVIHLYRAEGLIKVENPLPQDEDELIELCYFDLTTAKELIKTGKITDAKTILAIQYWELNQ</sequence>
<feature type="domain" description="Nudix hydrolase" evidence="3">
    <location>
        <begin position="42"/>
        <end position="174"/>
    </location>
</feature>
<keyword evidence="2" id="KW-0378">Hydrolase</keyword>
<organism evidence="4 5">
    <name type="scientific">Vagococcus salmoninarum</name>
    <dbReference type="NCBI Taxonomy" id="2739"/>
    <lineage>
        <taxon>Bacteria</taxon>
        <taxon>Bacillati</taxon>
        <taxon>Bacillota</taxon>
        <taxon>Bacilli</taxon>
        <taxon>Lactobacillales</taxon>
        <taxon>Enterococcaceae</taxon>
        <taxon>Vagococcus</taxon>
    </lineage>
</organism>
<dbReference type="CDD" id="cd03424">
    <property type="entry name" value="NUDIX_ADPRase_Nudt5_UGPPase_Nudt14"/>
    <property type="match status" value="1"/>
</dbReference>
<gene>
    <name evidence="4" type="ORF">CBF35_14020</name>
</gene>
<proteinExistence type="predicted"/>
<dbReference type="InterPro" id="IPR000086">
    <property type="entry name" value="NUDIX_hydrolase_dom"/>
</dbReference>
<comment type="caution">
    <text evidence="4">The sequence shown here is derived from an EMBL/GenBank/DDBJ whole genome shotgun (WGS) entry which is preliminary data.</text>
</comment>